<dbReference type="GO" id="GO:0016740">
    <property type="term" value="F:transferase activity"/>
    <property type="evidence" value="ECO:0007669"/>
    <property type="project" value="UniProtKB-KW"/>
</dbReference>
<dbReference type="InterPro" id="IPR036928">
    <property type="entry name" value="AS_sf"/>
</dbReference>
<name>A0A2W7NKH0_9RHOB</name>
<dbReference type="PANTHER" id="PTHR11895:SF7">
    <property type="entry name" value="GLUTAMYL-TRNA(GLN) AMIDOTRANSFERASE SUBUNIT A, MITOCHONDRIAL"/>
    <property type="match status" value="1"/>
</dbReference>
<feature type="domain" description="Amidase" evidence="2">
    <location>
        <begin position="32"/>
        <end position="455"/>
    </location>
</feature>
<dbReference type="NCBIfam" id="NF004815">
    <property type="entry name" value="PRK06169.1"/>
    <property type="match status" value="1"/>
</dbReference>
<keyword evidence="3" id="KW-0808">Transferase</keyword>
<comment type="caution">
    <text evidence="3">The sequence shown here is derived from an EMBL/GenBank/DDBJ whole genome shotgun (WGS) entry which is preliminary data.</text>
</comment>
<keyword evidence="4" id="KW-1185">Reference proteome</keyword>
<dbReference type="Gene3D" id="3.90.1300.10">
    <property type="entry name" value="Amidase signature (AS) domain"/>
    <property type="match status" value="1"/>
</dbReference>
<comment type="similarity">
    <text evidence="1">Belongs to the amidase family.</text>
</comment>
<organism evidence="3 4">
    <name type="scientific">Palleronia aestuarii</name>
    <dbReference type="NCBI Taxonomy" id="568105"/>
    <lineage>
        <taxon>Bacteria</taxon>
        <taxon>Pseudomonadati</taxon>
        <taxon>Pseudomonadota</taxon>
        <taxon>Alphaproteobacteria</taxon>
        <taxon>Rhodobacterales</taxon>
        <taxon>Roseobacteraceae</taxon>
        <taxon>Palleronia</taxon>
    </lineage>
</organism>
<dbReference type="InterPro" id="IPR000120">
    <property type="entry name" value="Amidase"/>
</dbReference>
<dbReference type="AlphaFoldDB" id="A0A2W7NKH0"/>
<sequence length="478" mass="50030">MSVDATTKTDLGEMGAGELSRLYASGEASPVEAVRTSFERIARFDGAVNAFVHLDETGAMEAAHASEARWKAGEPRGPLDGAAVTIKELTPVEGWPWRRGSALLSEVVAGHEILIVERLRAAGAVLIGATASPELGWKGLTHGPFNGNTVNPWNTSRASGGSSGGAAVAAALNMGTLHEGSDGAGSIRIPGSFCGVFGIKPTFGWIPADAPSPLRELAHRGPLTRSVADSALFLNAVTGASPRALYGDCPPSVPDWTEIIAGGVNGLRVGLCLDLGQGGVEPDVRAAILRTAERLADLGVRVDEVSSPFASPLEALQTIWFAAESASVDAIAKTEADRAALDPGLRAIADKGREISARRYIEALATRAELKVAMAKFHTTYDALLTPTMPRTALPAGIDLPHNEGMSDWTEWSPFTYPFNLTGQPAVTVPCGFDAGGLPIGAQFAAARFRDEVVLRLAAAYQGAHPEPFPDMPRDDAA</sequence>
<protein>
    <submittedName>
        <fullName evidence="3">Aspartyl-tRNA(Asn)/glutamyl-tRNA(Gln) amidotransferase subunit A</fullName>
    </submittedName>
</protein>
<dbReference type="Proteomes" id="UP000248916">
    <property type="component" value="Unassembled WGS sequence"/>
</dbReference>
<accession>A0A2W7NKH0</accession>
<evidence type="ECO:0000256" key="1">
    <source>
        <dbReference type="ARBA" id="ARBA00009199"/>
    </source>
</evidence>
<evidence type="ECO:0000313" key="3">
    <source>
        <dbReference type="EMBL" id="PZX17174.1"/>
    </source>
</evidence>
<reference evidence="3 4" key="1">
    <citation type="submission" date="2018-06" db="EMBL/GenBank/DDBJ databases">
        <title>Genomic Encyclopedia of Archaeal and Bacterial Type Strains, Phase II (KMG-II): from individual species to whole genera.</title>
        <authorList>
            <person name="Goeker M."/>
        </authorList>
    </citation>
    <scope>NUCLEOTIDE SEQUENCE [LARGE SCALE GENOMIC DNA]</scope>
    <source>
        <strain evidence="3 4">DSM 22009</strain>
    </source>
</reference>
<gene>
    <name evidence="3" type="ORF">LX81_01806</name>
</gene>
<dbReference type="EMBL" id="QKZL01000005">
    <property type="protein sequence ID" value="PZX17174.1"/>
    <property type="molecule type" value="Genomic_DNA"/>
</dbReference>
<dbReference type="SUPFAM" id="SSF75304">
    <property type="entry name" value="Amidase signature (AS) enzymes"/>
    <property type="match status" value="1"/>
</dbReference>
<dbReference type="RefSeq" id="WP_211322731.1">
    <property type="nucleotide sequence ID" value="NZ_QKZL01000005.1"/>
</dbReference>
<dbReference type="PANTHER" id="PTHR11895">
    <property type="entry name" value="TRANSAMIDASE"/>
    <property type="match status" value="1"/>
</dbReference>
<dbReference type="InterPro" id="IPR023631">
    <property type="entry name" value="Amidase_dom"/>
</dbReference>
<evidence type="ECO:0000259" key="2">
    <source>
        <dbReference type="Pfam" id="PF01425"/>
    </source>
</evidence>
<evidence type="ECO:0000313" key="4">
    <source>
        <dbReference type="Proteomes" id="UP000248916"/>
    </source>
</evidence>
<proteinExistence type="inferred from homology"/>
<dbReference type="Pfam" id="PF01425">
    <property type="entry name" value="Amidase"/>
    <property type="match status" value="1"/>
</dbReference>